<dbReference type="AlphaFoldDB" id="A0A0T9NM92"/>
<evidence type="ECO:0000313" key="2">
    <source>
        <dbReference type="Proteomes" id="UP000041882"/>
    </source>
</evidence>
<keyword evidence="2" id="KW-1185">Reference proteome</keyword>
<proteinExistence type="predicted"/>
<gene>
    <name evidence="1" type="ORF">ERS008472_00850</name>
</gene>
<sequence length="74" mass="8906">MSVKCLKITDGHNNDEEKDEINKFFLKMQVFHTIFGVLLSWKIKNSLEWVLVMSITKWRRIPKIRKRISKIEDT</sequence>
<dbReference type="Proteomes" id="UP000041882">
    <property type="component" value="Unassembled WGS sequence"/>
</dbReference>
<dbReference type="EMBL" id="CQAW01000002">
    <property type="protein sequence ID" value="CNH19576.1"/>
    <property type="molecule type" value="Genomic_DNA"/>
</dbReference>
<evidence type="ECO:0000313" key="1">
    <source>
        <dbReference type="EMBL" id="CNH19576.1"/>
    </source>
</evidence>
<reference evidence="2" key="1">
    <citation type="submission" date="2015-03" db="EMBL/GenBank/DDBJ databases">
        <authorList>
            <consortium name="Pathogen Informatics"/>
            <person name="Murphy D."/>
        </authorList>
    </citation>
    <scope>NUCLEOTIDE SEQUENCE [LARGE SCALE GENOMIC DNA]</scope>
    <source>
        <strain evidence="2">IP6945</strain>
    </source>
</reference>
<name>A0A0T9NM92_9GAMM</name>
<protein>
    <submittedName>
        <fullName evidence="1">Uncharacterized protein</fullName>
    </submittedName>
</protein>
<organism evidence="1 2">
    <name type="scientific">Yersinia thracica</name>
    <dbReference type="NCBI Taxonomy" id="2890319"/>
    <lineage>
        <taxon>Bacteria</taxon>
        <taxon>Pseudomonadati</taxon>
        <taxon>Pseudomonadota</taxon>
        <taxon>Gammaproteobacteria</taxon>
        <taxon>Enterobacterales</taxon>
        <taxon>Yersiniaceae</taxon>
        <taxon>Yersinia</taxon>
    </lineage>
</organism>
<accession>A0A0T9NM92</accession>